<dbReference type="VEuPathDB" id="FungiDB:TAPDE_000390"/>
<dbReference type="STRING" id="1097556.R4X6K5"/>
<dbReference type="PANTHER" id="PTHR31315:SF1">
    <property type="entry name" value="PROTEIN SIP5"/>
    <property type="match status" value="1"/>
</dbReference>
<feature type="compositionally biased region" description="Low complexity" evidence="2">
    <location>
        <begin position="354"/>
        <end position="368"/>
    </location>
</feature>
<dbReference type="eggNOG" id="KOG2789">
    <property type="taxonomic scope" value="Eukaryota"/>
</dbReference>
<comment type="similarity">
    <text evidence="1">Belongs to the SIP5 family.</text>
</comment>
<dbReference type="OrthoDB" id="21471at2759"/>
<feature type="region of interest" description="Disordered" evidence="2">
    <location>
        <begin position="350"/>
        <end position="439"/>
    </location>
</feature>
<reference evidence="3 4" key="1">
    <citation type="journal article" date="2013" name="MBio">
        <title>Genome sequencing of the plant pathogen Taphrina deformans, the causal agent of peach leaf curl.</title>
        <authorList>
            <person name="Cisse O.H."/>
            <person name="Almeida J.M.G.C.F."/>
            <person name="Fonseca A."/>
            <person name="Kumar A.A."/>
            <person name="Salojaervi J."/>
            <person name="Overmyer K."/>
            <person name="Hauser P.M."/>
            <person name="Pagni M."/>
        </authorList>
    </citation>
    <scope>NUCLEOTIDE SEQUENCE [LARGE SCALE GENOMIC DNA]</scope>
    <source>
        <strain evidence="4">PYCC 5710 / ATCC 11124 / CBS 356.35 / IMI 108563 / JCM 9778 / NBRC 8474</strain>
    </source>
</reference>
<dbReference type="AlphaFoldDB" id="R4X6K5"/>
<feature type="compositionally biased region" description="Polar residues" evidence="2">
    <location>
        <begin position="97"/>
        <end position="108"/>
    </location>
</feature>
<dbReference type="InterPro" id="IPR039301">
    <property type="entry name" value="Sip5/DA2"/>
</dbReference>
<keyword evidence="4" id="KW-1185">Reference proteome</keyword>
<comment type="caution">
    <text evidence="3">The sequence shown here is derived from an EMBL/GenBank/DDBJ whole genome shotgun (WGS) entry which is preliminary data.</text>
</comment>
<accession>R4X6K5</accession>
<dbReference type="Proteomes" id="UP000013776">
    <property type="component" value="Unassembled WGS sequence"/>
</dbReference>
<feature type="region of interest" description="Disordered" evidence="2">
    <location>
        <begin position="90"/>
        <end position="148"/>
    </location>
</feature>
<organism evidence="3 4">
    <name type="scientific">Taphrina deformans (strain PYCC 5710 / ATCC 11124 / CBS 356.35 / IMI 108563 / JCM 9778 / NBRC 8474)</name>
    <name type="common">Peach leaf curl fungus</name>
    <name type="synonym">Lalaria deformans</name>
    <dbReference type="NCBI Taxonomy" id="1097556"/>
    <lineage>
        <taxon>Eukaryota</taxon>
        <taxon>Fungi</taxon>
        <taxon>Dikarya</taxon>
        <taxon>Ascomycota</taxon>
        <taxon>Taphrinomycotina</taxon>
        <taxon>Taphrinomycetes</taxon>
        <taxon>Taphrinales</taxon>
        <taxon>Taphrinaceae</taxon>
        <taxon>Taphrina</taxon>
    </lineage>
</organism>
<dbReference type="PANTHER" id="PTHR31315">
    <property type="entry name" value="PROTEIN SIP5"/>
    <property type="match status" value="1"/>
</dbReference>
<dbReference type="CDD" id="cd24139">
    <property type="entry name" value="SIP5-like"/>
    <property type="match status" value="1"/>
</dbReference>
<protein>
    <submittedName>
        <fullName evidence="3">Zf-C3HC4 type zinc finger</fullName>
    </submittedName>
</protein>
<feature type="region of interest" description="Disordered" evidence="2">
    <location>
        <begin position="310"/>
        <end position="332"/>
    </location>
</feature>
<dbReference type="PROSITE" id="PS50330">
    <property type="entry name" value="UIM"/>
    <property type="match status" value="1"/>
</dbReference>
<gene>
    <name evidence="3" type="ORF">TAPDE_000390</name>
</gene>
<dbReference type="GO" id="GO:0005737">
    <property type="term" value="C:cytoplasm"/>
    <property type="evidence" value="ECO:0007669"/>
    <property type="project" value="TreeGrafter"/>
</dbReference>
<proteinExistence type="inferred from homology"/>
<dbReference type="InterPro" id="IPR003903">
    <property type="entry name" value="UIM_dom"/>
</dbReference>
<evidence type="ECO:0000256" key="2">
    <source>
        <dbReference type="SAM" id="MobiDB-lite"/>
    </source>
</evidence>
<feature type="region of interest" description="Disordered" evidence="2">
    <location>
        <begin position="1"/>
        <end position="24"/>
    </location>
</feature>
<dbReference type="EMBL" id="CAHR02000011">
    <property type="protein sequence ID" value="CCG80765.1"/>
    <property type="molecule type" value="Genomic_DNA"/>
</dbReference>
<evidence type="ECO:0000313" key="3">
    <source>
        <dbReference type="EMBL" id="CCG80765.1"/>
    </source>
</evidence>
<sequence length="439" mass="48476">MGASQSGTARTSQEEQIQQIDGGSLTLEHGVYTTSQDWKKSVVRALQLARKLAPYYKGLEDYDPEWSNDQLISALRQNLESTPYNQALLSSVHDPAGSSNPPSETPSGRVTPARPSSFIDGNSANSNSANSTPARSQRPRAVTVDSSSNIHNITRPRVPFGALLYHNAVECPICFLYYPSNIATTRCCRQPICTECFVQIRRPNPHPPVVHADDPNPPPEHPETLIMESPVCPYCNQSDFGVIYNAPNFRLPRLPFEALPASEREVPATDTRVVLTDMIRPDWTGKLQRAKDRAARRAANAALITAHLHRQERRAAEARDRQSGRARRREYEALEEEQLAEAIRLSMLEDQQRRATPAPSAAPITSTRGPIAPAIEVETPTTPAVSVAGPSVPRASSDSYSRGMGSVPLPDLIYPPPPDSFDPRTFDKPTQQQYEEEVE</sequence>
<feature type="compositionally biased region" description="Low complexity" evidence="2">
    <location>
        <begin position="122"/>
        <end position="131"/>
    </location>
</feature>
<name>R4X6K5_TAPDE</name>
<evidence type="ECO:0000313" key="4">
    <source>
        <dbReference type="Proteomes" id="UP000013776"/>
    </source>
</evidence>
<feature type="compositionally biased region" description="Polar residues" evidence="2">
    <location>
        <begin position="1"/>
        <end position="21"/>
    </location>
</feature>
<feature type="compositionally biased region" description="Basic and acidic residues" evidence="2">
    <location>
        <begin position="313"/>
        <end position="323"/>
    </location>
</feature>
<evidence type="ECO:0000256" key="1">
    <source>
        <dbReference type="ARBA" id="ARBA00010402"/>
    </source>
</evidence>